<feature type="transmembrane region" description="Helical" evidence="1">
    <location>
        <begin position="20"/>
        <end position="41"/>
    </location>
</feature>
<dbReference type="RefSeq" id="WP_205387411.1">
    <property type="nucleotide sequence ID" value="NZ_JAFFZS010000088.1"/>
</dbReference>
<dbReference type="EMBL" id="JAFFZS010000088">
    <property type="protein sequence ID" value="MBN0049296.1"/>
    <property type="molecule type" value="Genomic_DNA"/>
</dbReference>
<accession>A0ABS2W252</accession>
<evidence type="ECO:0000256" key="1">
    <source>
        <dbReference type="SAM" id="Phobius"/>
    </source>
</evidence>
<evidence type="ECO:0000313" key="3">
    <source>
        <dbReference type="Proteomes" id="UP000788262"/>
    </source>
</evidence>
<evidence type="ECO:0000313" key="2">
    <source>
        <dbReference type="EMBL" id="MBN0049296.1"/>
    </source>
</evidence>
<comment type="caution">
    <text evidence="2">The sequence shown here is derived from an EMBL/GenBank/DDBJ whole genome shotgun (WGS) entry which is preliminary data.</text>
</comment>
<proteinExistence type="predicted"/>
<keyword evidence="1" id="KW-1133">Transmembrane helix</keyword>
<keyword evidence="1" id="KW-0472">Membrane</keyword>
<sequence>MSGLAAESSDLLHHLLLDRAIKVVIVVVAVSVLALGMAVIWRRAERARRRLD</sequence>
<protein>
    <submittedName>
        <fullName evidence="2">Uncharacterized protein</fullName>
    </submittedName>
</protein>
<gene>
    <name evidence="2" type="ORF">JS756_35615</name>
</gene>
<reference evidence="2 3" key="1">
    <citation type="submission" date="2021-02" db="EMBL/GenBank/DDBJ databases">
        <title>Whole genome sequencing of Streptomyces actuosus VRA1.</title>
        <authorList>
            <person name="Sen G."/>
            <person name="Sen A."/>
        </authorList>
    </citation>
    <scope>NUCLEOTIDE SEQUENCE [LARGE SCALE GENOMIC DNA]</scope>
    <source>
        <strain evidence="2 3">VRA1</strain>
    </source>
</reference>
<keyword evidence="1" id="KW-0812">Transmembrane</keyword>
<keyword evidence="3" id="KW-1185">Reference proteome</keyword>
<dbReference type="Proteomes" id="UP000788262">
    <property type="component" value="Unassembled WGS sequence"/>
</dbReference>
<organism evidence="2 3">
    <name type="scientific">Streptomyces actuosus</name>
    <dbReference type="NCBI Taxonomy" id="1885"/>
    <lineage>
        <taxon>Bacteria</taxon>
        <taxon>Bacillati</taxon>
        <taxon>Actinomycetota</taxon>
        <taxon>Actinomycetes</taxon>
        <taxon>Kitasatosporales</taxon>
        <taxon>Streptomycetaceae</taxon>
        <taxon>Streptomyces</taxon>
    </lineage>
</organism>
<name>A0ABS2W252_STRAS</name>